<dbReference type="RefSeq" id="WP_146646123.1">
    <property type="nucleotide sequence ID" value="NZ_CP012333.1"/>
</dbReference>
<dbReference type="PANTHER" id="PTHR32432">
    <property type="entry name" value="CELL DIVISION PROTEIN FTSA-RELATED"/>
    <property type="match status" value="1"/>
</dbReference>
<dbReference type="PANTHER" id="PTHR32432:SF3">
    <property type="entry name" value="ETHANOLAMINE UTILIZATION PROTEIN EUTJ"/>
    <property type="match status" value="1"/>
</dbReference>
<dbReference type="EMBL" id="CP012333">
    <property type="protein sequence ID" value="AKU94547.1"/>
    <property type="molecule type" value="Genomic_DNA"/>
</dbReference>
<dbReference type="InterPro" id="IPR003494">
    <property type="entry name" value="SHS2_FtsA"/>
</dbReference>
<dbReference type="PIRSF" id="PIRSF019169">
    <property type="entry name" value="PilM"/>
    <property type="match status" value="1"/>
</dbReference>
<dbReference type="AlphaFoldDB" id="A0A0K1PLZ7"/>
<dbReference type="SMART" id="SM00842">
    <property type="entry name" value="FtsA"/>
    <property type="match status" value="1"/>
</dbReference>
<evidence type="ECO:0000313" key="3">
    <source>
        <dbReference type="Proteomes" id="UP000064967"/>
    </source>
</evidence>
<feature type="domain" description="SHS2" evidence="1">
    <location>
        <begin position="8"/>
        <end position="173"/>
    </location>
</feature>
<dbReference type="CDD" id="cd24049">
    <property type="entry name" value="ASKHA_NBD_PilM"/>
    <property type="match status" value="1"/>
</dbReference>
<organism evidence="2 3">
    <name type="scientific">Labilithrix luteola</name>
    <dbReference type="NCBI Taxonomy" id="1391654"/>
    <lineage>
        <taxon>Bacteria</taxon>
        <taxon>Pseudomonadati</taxon>
        <taxon>Myxococcota</taxon>
        <taxon>Polyangia</taxon>
        <taxon>Polyangiales</taxon>
        <taxon>Labilitrichaceae</taxon>
        <taxon>Labilithrix</taxon>
    </lineage>
</organism>
<evidence type="ECO:0000313" key="2">
    <source>
        <dbReference type="EMBL" id="AKU94547.1"/>
    </source>
</evidence>
<dbReference type="Proteomes" id="UP000064967">
    <property type="component" value="Chromosome"/>
</dbReference>
<proteinExistence type="predicted"/>
<name>A0A0K1PLZ7_9BACT</name>
<dbReference type="STRING" id="1391654.AKJ09_01211"/>
<dbReference type="SUPFAM" id="SSF53067">
    <property type="entry name" value="Actin-like ATPase domain"/>
    <property type="match status" value="2"/>
</dbReference>
<keyword evidence="3" id="KW-1185">Reference proteome</keyword>
<dbReference type="InterPro" id="IPR043129">
    <property type="entry name" value="ATPase_NBD"/>
</dbReference>
<dbReference type="Pfam" id="PF11104">
    <property type="entry name" value="PilM_2"/>
    <property type="match status" value="1"/>
</dbReference>
<gene>
    <name evidence="2" type="ORF">AKJ09_01211</name>
</gene>
<accession>A0A0K1PLZ7</accession>
<dbReference type="Gene3D" id="3.30.1490.300">
    <property type="match status" value="1"/>
</dbReference>
<dbReference type="Gene3D" id="3.30.420.40">
    <property type="match status" value="2"/>
</dbReference>
<dbReference type="PATRIC" id="fig|1391654.3.peg.1227"/>
<dbReference type="GO" id="GO:0051301">
    <property type="term" value="P:cell division"/>
    <property type="evidence" value="ECO:0007669"/>
    <property type="project" value="InterPro"/>
</dbReference>
<dbReference type="InterPro" id="IPR050696">
    <property type="entry name" value="FtsA/MreB"/>
</dbReference>
<dbReference type="KEGG" id="llu:AKJ09_01211"/>
<sequence>MLGEGKNLVGVDIGASAIKVVQLKESRKKLQVVRYGFAPLPAQAIIDGHVMNSGAVVESLQRIFHDNKISQKDVAIGVYGQSVIVRKITVPMMTNEELEEQIGWEAEQHIPFDIKVMSIDYEVLRRRPEAGQMDLLLVAAKKDEINDYAAIVREAKLKPVIVDINAFTIQNIFEYQHGLPDDGTIALLNVGAAVSSLNIVSKGVSAFTREITNAGNSITEEIQKQCNVPFEQAEAYKCGGGPTDIVPQEVHQIIQSACDSLAGEIQRSLDFYLATSGESEISRIFVSGGSAYLAPLCQSIEKRAHVPVQVFDPMANLGVDGKAVNEQEMRSRAAQLVVALGLSLRQDKERRS</sequence>
<dbReference type="OrthoDB" id="9773403at2"/>
<evidence type="ECO:0000259" key="1">
    <source>
        <dbReference type="SMART" id="SM00842"/>
    </source>
</evidence>
<reference evidence="2 3" key="1">
    <citation type="submission" date="2015-08" db="EMBL/GenBank/DDBJ databases">
        <authorList>
            <person name="Babu N.S."/>
            <person name="Beckwith C.J."/>
            <person name="Beseler K.G."/>
            <person name="Brison A."/>
            <person name="Carone J.V."/>
            <person name="Caskin T.P."/>
            <person name="Diamond M."/>
            <person name="Durham M.E."/>
            <person name="Foxe J.M."/>
            <person name="Go M."/>
            <person name="Henderson B.A."/>
            <person name="Jones I.B."/>
            <person name="McGettigan J.A."/>
            <person name="Micheletti S.J."/>
            <person name="Nasrallah M.E."/>
            <person name="Ortiz D."/>
            <person name="Piller C.R."/>
            <person name="Privatt S.R."/>
            <person name="Schneider S.L."/>
            <person name="Sharp S."/>
            <person name="Smith T.C."/>
            <person name="Stanton J.D."/>
            <person name="Ullery H.E."/>
            <person name="Wilson R.J."/>
            <person name="Serrano M.G."/>
            <person name="Buck G."/>
            <person name="Lee V."/>
            <person name="Wang Y."/>
            <person name="Carvalho R."/>
            <person name="Voegtly L."/>
            <person name="Shi R."/>
            <person name="Duckworth R."/>
            <person name="Johnson A."/>
            <person name="Loviza R."/>
            <person name="Walstead R."/>
            <person name="Shah Z."/>
            <person name="Kiflezghi M."/>
            <person name="Wade K."/>
            <person name="Ball S.L."/>
            <person name="Bradley K.W."/>
            <person name="Asai D.J."/>
            <person name="Bowman C.A."/>
            <person name="Russell D.A."/>
            <person name="Pope W.H."/>
            <person name="Jacobs-Sera D."/>
            <person name="Hendrix R.W."/>
            <person name="Hatfull G.F."/>
        </authorList>
    </citation>
    <scope>NUCLEOTIDE SEQUENCE [LARGE SCALE GENOMIC DNA]</scope>
    <source>
        <strain evidence="2 3">DSM 27648</strain>
    </source>
</reference>
<dbReference type="NCBIfam" id="TIGR01175">
    <property type="entry name" value="pilM"/>
    <property type="match status" value="1"/>
</dbReference>
<protein>
    <submittedName>
        <fullName evidence="2">Type IV pilus biogenesis protein PilM</fullName>
    </submittedName>
</protein>
<dbReference type="InterPro" id="IPR005883">
    <property type="entry name" value="PilM"/>
</dbReference>